<organism evidence="3 4">
    <name type="scientific">Niabella pedocola</name>
    <dbReference type="NCBI Taxonomy" id="1752077"/>
    <lineage>
        <taxon>Bacteria</taxon>
        <taxon>Pseudomonadati</taxon>
        <taxon>Bacteroidota</taxon>
        <taxon>Chitinophagia</taxon>
        <taxon>Chitinophagales</taxon>
        <taxon>Chitinophagaceae</taxon>
        <taxon>Niabella</taxon>
    </lineage>
</organism>
<comment type="similarity">
    <text evidence="1">Belongs to the AHA1 family.</text>
</comment>
<evidence type="ECO:0000256" key="1">
    <source>
        <dbReference type="ARBA" id="ARBA00006817"/>
    </source>
</evidence>
<dbReference type="RefSeq" id="WP_231002476.1">
    <property type="nucleotide sequence ID" value="NZ_JAJNEC010000003.1"/>
</dbReference>
<dbReference type="InterPro" id="IPR013538">
    <property type="entry name" value="ASHA1/2-like_C"/>
</dbReference>
<dbReference type="Pfam" id="PF08327">
    <property type="entry name" value="AHSA1"/>
    <property type="match status" value="1"/>
</dbReference>
<evidence type="ECO:0000313" key="3">
    <source>
        <dbReference type="EMBL" id="MCD2421571.1"/>
    </source>
</evidence>
<comment type="caution">
    <text evidence="3">The sequence shown here is derived from an EMBL/GenBank/DDBJ whole genome shotgun (WGS) entry which is preliminary data.</text>
</comment>
<proteinExistence type="inferred from homology"/>
<protein>
    <submittedName>
        <fullName evidence="3">SRPBCC domain-containing protein</fullName>
    </submittedName>
</protein>
<feature type="domain" description="Activator of Hsp90 ATPase homologue 1/2-like C-terminal" evidence="2">
    <location>
        <begin position="40"/>
        <end position="149"/>
    </location>
</feature>
<evidence type="ECO:0000259" key="2">
    <source>
        <dbReference type="Pfam" id="PF08327"/>
    </source>
</evidence>
<evidence type="ECO:0000313" key="4">
    <source>
        <dbReference type="Proteomes" id="UP001199816"/>
    </source>
</evidence>
<reference evidence="3 4" key="1">
    <citation type="submission" date="2021-11" db="EMBL/GenBank/DDBJ databases">
        <title>Genomic of Niabella pedocola.</title>
        <authorList>
            <person name="Wu T."/>
        </authorList>
    </citation>
    <scope>NUCLEOTIDE SEQUENCE [LARGE SCALE GENOMIC DNA]</scope>
    <source>
        <strain evidence="3 4">JCM 31011</strain>
    </source>
</reference>
<accession>A0ABS8PKE4</accession>
<dbReference type="SUPFAM" id="SSF55961">
    <property type="entry name" value="Bet v1-like"/>
    <property type="match status" value="1"/>
</dbReference>
<dbReference type="Gene3D" id="3.30.530.20">
    <property type="match status" value="1"/>
</dbReference>
<dbReference type="Proteomes" id="UP001199816">
    <property type="component" value="Unassembled WGS sequence"/>
</dbReference>
<keyword evidence="4" id="KW-1185">Reference proteome</keyword>
<gene>
    <name evidence="3" type="ORF">LQ567_02280</name>
</gene>
<dbReference type="InterPro" id="IPR023393">
    <property type="entry name" value="START-like_dom_sf"/>
</dbReference>
<dbReference type="EMBL" id="JAJNEC010000003">
    <property type="protein sequence ID" value="MCD2421571.1"/>
    <property type="molecule type" value="Genomic_DNA"/>
</dbReference>
<name>A0ABS8PKE4_9BACT</name>
<sequence>MTEVQQHIEVLKRQPLVFDLFVNRFLSWWPKAYTWSGDALVNIQIDARVDGWCTETGPLGFRCDWGRVLQVVTGERLVFLWQISPYRLPEPNPDKASVVQVQFEAIEQGATRVTLWHTGFENHGEGAVAYAGQMNSDKGWKYILEVFAAFANNYAAPV</sequence>